<evidence type="ECO:0000313" key="2">
    <source>
        <dbReference type="EMBL" id="GLI61448.1"/>
    </source>
</evidence>
<feature type="compositionally biased region" description="Low complexity" evidence="1">
    <location>
        <begin position="899"/>
        <end position="910"/>
    </location>
</feature>
<feature type="compositionally biased region" description="Basic and acidic residues" evidence="1">
    <location>
        <begin position="829"/>
        <end position="847"/>
    </location>
</feature>
<feature type="region of interest" description="Disordered" evidence="1">
    <location>
        <begin position="1267"/>
        <end position="1292"/>
    </location>
</feature>
<feature type="region of interest" description="Disordered" evidence="1">
    <location>
        <begin position="899"/>
        <end position="923"/>
    </location>
</feature>
<feature type="region of interest" description="Disordered" evidence="1">
    <location>
        <begin position="1019"/>
        <end position="1045"/>
    </location>
</feature>
<feature type="region of interest" description="Disordered" evidence="1">
    <location>
        <begin position="1438"/>
        <end position="1464"/>
    </location>
</feature>
<feature type="compositionally biased region" description="Low complexity" evidence="1">
    <location>
        <begin position="772"/>
        <end position="783"/>
    </location>
</feature>
<gene>
    <name evidence="2" type="ORF">VaNZ11_003839</name>
</gene>
<dbReference type="EMBL" id="BSDZ01000010">
    <property type="protein sequence ID" value="GLI61448.1"/>
    <property type="molecule type" value="Genomic_DNA"/>
</dbReference>
<feature type="region of interest" description="Disordered" evidence="1">
    <location>
        <begin position="39"/>
        <end position="85"/>
    </location>
</feature>
<feature type="compositionally biased region" description="Acidic residues" evidence="1">
    <location>
        <begin position="2160"/>
        <end position="2170"/>
    </location>
</feature>
<sequence>MATTSASSTAWGCPQGLLPGLGPRLFTFRRGPLKSRCGVAQPRPTAFSGPVPFSRPSSGSAGGKRFSLPPERASGAQPSPTTRPPEFKAWVYHTLGGGALETVFSLASISITLTGIAATLFFQRAQTTGVLPVIGPGFTTIAQQVPTVATATPRPTATSPDGWQQEVVAGQWGEVSSASASVADDTADPRSVSRSVLTTAEAVPEDEYGRSVKTPYRAMPYGMSAADHVYDTPWTNLSRWAVHALHYQEALQAQHLAMATTATASEMSAVSSEHFDLDGVPAATADADADAGMAQWVADSLVLPAAAVTADRAAGSTPTVSSTANSQGICTAPGAVTTAPSERGIGSGAEPESAAEVPTAVRRSASFLRGARALLRLSRHVAHLPLRVVDWALQMDQPISYSFNPPLSSVPLEASRAPAAAPVASAAEADGAAKGGVQTPATAFAARTPLDVRIATGDVNEEVVERPACRTATVAAVQAPPMPRRQQLSEGRKGTDPWVAAAEAEVAVETPGSGPVKDAMHALYDTVASVKSFAKAAASAAEAQLSVYGNAHQTKTSTSLTPAVVAQLPGGVATAVFMLALSAWLSSWAVVLLARAASQALGRRAATAAVGHGMSTREYFGPMYDYVRHMGPGYPRACVPICTPSPPLGNYGTAVPFGTTPDTSAAASGSTCSAATASPDYPPKQVRVTEAAVAASAALDTAVRVPGATDSAATGEESQLQLEATAQPVMAEPAADAPAIDATVRPLIAGGGGTNLEEMAGLLRLMPPPPSRRGWARSAAAAGLKPNPPVLTDPSSKWGLTPSSVAAEAAEAEAAAAAAAAAAAPSPLGRRESSSRERRVTQRNFSDRLRDAAERRIATAAAAAITAAAAVAATSLPPALVDAPGEGLRNTPKLASCAAADGAEAAGEAPEAPPAPTSVSPLTPALAPLTPSAYAAGDLGACTAAVVSDGAAAVAVYDVPSHVEDDGANWQVGPACELAVPLAVSFAVPLAVPLPPAVPLPLSAAELAAPSLDAPQPSAAVAAASTADQFRTDSSPPSESTESYLPYPHHAVSVLPDLATSPPSPVVEAGATVPTAADVAAAAPHSLTGRGLIKSVVSAPGTDLSAASSQPGTALGIHIQPPPPPPPPQHQLHDFPQQQQQQTESTEPPKSVAGTATGAGCCITHDAVDPDLSYEQRLRDAIRVIFSGSGGVAQSDTAAGAGAVPAQVESAAPAEASPTDVVRHVANAGLLYMPMEQWAAEALERVPEQGPSGGDDCAERDLLPDQSKNSLAHGEGGKAAAESGELGGGGGEGGGSCLLPAVVPHMERGIVPVTSKGPVDAVACHRRDGPVTRGSLHSQTVTVTIDADCISGVSKVQVDVAPSAPSAPPPWARTGKLPPAAAPTTDAPWVLAAPAVAPPAALLPAASPNVLISDLAALPRLVPSTTSMPATAAAAAAAEESRDGQVAGAGGPIHPNVTDVNDGSVAAGGTAANVSMLDEKARSMRGGEWAFYAGQYNGMAASELRPYDAAASQDHLMQTAAAAATTEGVASQDHLVQAAAAAAATTEGVTSQDHLVQAAAAAAATMEGVTSQDHLVQATAAVAAATMEGVTSHDHLVQATAAVAAATPEGVTSHDHLVQATAAAATPEGVTLTTAAGAEAVSVIKEGPQQQAEAVEAVEATWGTESVKAEGTDAYIVATPRGELLGEEVFNRLTGVPELDRAILTTGGVVPGAWAATGAVKMGGDGSNGAAQGTVSNNAVAVAATVAAARAETATAVAAGPTVRRGPLGNRRRRRHGALLLRLRGEAAKAAVVAAVRAANAAAASTLYGVRVDEMFSAVEDGGATGADAARAEEGHDEYDDNYVLTALVALVAAASGAVSPAAALQPAATEAAAEEEGLTDDLDDLLELARLAAGANGAASPQPDEIAPLPTTATLGTTLSPSAAAAAATATAATAAAEVDTADLHFQAELAAAANGAVPQRSPGPFQGTQELTSCEILESPVRAALKGSVEVAAGAWQLGRSAAGPASRSSKAQQLRVEDFDEDAGGTDGGRHFLPLASAVAMFNQPHVYAAGYTNVELAPGADASPAAAAAAAAERSPGSDGAAVVGVDDSTAPKGGQAVQAASGGKGGASPWLAASDVELPQLPASSLATTVVGLGVAAAAAGAAALHAAEAAAAVNDDDYEEEEQEGGLRDGGEDIGDVMDLQAQAKLAAAANGGDLAMEDEEAPAAAALPLTDSLILITSAAPTGAMPASPTQFLSSIPEAAVPAIEMAAETAVSVEVKTHVSGVPDSAAAVAADEGQEELEALTWLAELMGVPVTGFVAVTEKAAEETIAAEAPTEPLKLNPYPPPSSAKEVTGIGVALSNTMTSPAASVPGILAAAAAAAEVEAAA</sequence>
<feature type="region of interest" description="Disordered" evidence="1">
    <location>
        <begin position="1102"/>
        <end position="1157"/>
    </location>
</feature>
<organism evidence="2 3">
    <name type="scientific">Volvox africanus</name>
    <dbReference type="NCBI Taxonomy" id="51714"/>
    <lineage>
        <taxon>Eukaryota</taxon>
        <taxon>Viridiplantae</taxon>
        <taxon>Chlorophyta</taxon>
        <taxon>core chlorophytes</taxon>
        <taxon>Chlorophyceae</taxon>
        <taxon>CS clade</taxon>
        <taxon>Chlamydomonadales</taxon>
        <taxon>Volvocaceae</taxon>
        <taxon>Volvox</taxon>
    </lineage>
</organism>
<feature type="region of interest" description="Disordered" evidence="1">
    <location>
        <begin position="2159"/>
        <end position="2178"/>
    </location>
</feature>
<feature type="region of interest" description="Disordered" evidence="1">
    <location>
        <begin position="822"/>
        <end position="847"/>
    </location>
</feature>
<feature type="region of interest" description="Disordered" evidence="1">
    <location>
        <begin position="771"/>
        <end position="797"/>
    </location>
</feature>
<proteinExistence type="predicted"/>
<feature type="non-terminal residue" evidence="2">
    <location>
        <position position="2373"/>
    </location>
</feature>
<evidence type="ECO:0000256" key="1">
    <source>
        <dbReference type="SAM" id="MobiDB-lite"/>
    </source>
</evidence>
<feature type="region of interest" description="Disordered" evidence="1">
    <location>
        <begin position="335"/>
        <end position="357"/>
    </location>
</feature>
<protein>
    <submittedName>
        <fullName evidence="2">Uncharacterized protein</fullName>
    </submittedName>
</protein>
<keyword evidence="3" id="KW-1185">Reference proteome</keyword>
<name>A0ABQ5RW04_9CHLO</name>
<dbReference type="Proteomes" id="UP001165090">
    <property type="component" value="Unassembled WGS sequence"/>
</dbReference>
<accession>A0ABQ5RW04</accession>
<feature type="region of interest" description="Disordered" evidence="1">
    <location>
        <begin position="2074"/>
        <end position="2111"/>
    </location>
</feature>
<evidence type="ECO:0000313" key="3">
    <source>
        <dbReference type="Proteomes" id="UP001165090"/>
    </source>
</evidence>
<reference evidence="2 3" key="1">
    <citation type="journal article" date="2023" name="IScience">
        <title>Expanded male sex-determining region conserved during the evolution of homothallism in the green alga Volvox.</title>
        <authorList>
            <person name="Yamamoto K."/>
            <person name="Matsuzaki R."/>
            <person name="Mahakham W."/>
            <person name="Heman W."/>
            <person name="Sekimoto H."/>
            <person name="Kawachi M."/>
            <person name="Minakuchi Y."/>
            <person name="Toyoda A."/>
            <person name="Nozaki H."/>
        </authorList>
    </citation>
    <scope>NUCLEOTIDE SEQUENCE [LARGE SCALE GENOMIC DNA]</scope>
    <source>
        <strain evidence="2 3">NIES-4468</strain>
    </source>
</reference>
<feature type="compositionally biased region" description="Pro residues" evidence="1">
    <location>
        <begin position="1120"/>
        <end position="1129"/>
    </location>
</feature>
<comment type="caution">
    <text evidence="2">The sequence shown here is derived from an EMBL/GenBank/DDBJ whole genome shotgun (WGS) entry which is preliminary data.</text>
</comment>